<dbReference type="InterPro" id="IPR025713">
    <property type="entry name" value="MotB-like_N_dom"/>
</dbReference>
<dbReference type="SUPFAM" id="SSF103088">
    <property type="entry name" value="OmpA-like"/>
    <property type="match status" value="1"/>
</dbReference>
<evidence type="ECO:0000259" key="3">
    <source>
        <dbReference type="Pfam" id="PF13677"/>
    </source>
</evidence>
<accession>A0A437JBR3</accession>
<keyword evidence="4" id="KW-0282">Flagellum</keyword>
<keyword evidence="2" id="KW-0472">Membrane</keyword>
<dbReference type="EMBL" id="RZUL01000001">
    <property type="protein sequence ID" value="RVT43348.1"/>
    <property type="molecule type" value="Genomic_DNA"/>
</dbReference>
<dbReference type="AlphaFoldDB" id="A0A437JBR3"/>
<reference evidence="4 5" key="1">
    <citation type="submission" date="2019-01" db="EMBL/GenBank/DDBJ databases">
        <authorList>
            <person name="Chen W.-M."/>
        </authorList>
    </citation>
    <scope>NUCLEOTIDE SEQUENCE [LARGE SCALE GENOMIC DNA]</scope>
    <source>
        <strain evidence="4 5">TLA-22</strain>
    </source>
</reference>
<evidence type="ECO:0000256" key="2">
    <source>
        <dbReference type="ARBA" id="ARBA00023136"/>
    </source>
</evidence>
<dbReference type="RefSeq" id="WP_127688884.1">
    <property type="nucleotide sequence ID" value="NZ_RZUL01000001.1"/>
</dbReference>
<sequence>MRADGQMRSARWAISFADLALLLLGFFVLLQASGHSSTQVLNGVGAQFGAKPMAQGENWRADALFVPGEAMLTPAGIAKIEAVARHYVAQGASVELASAGQDSGTARFDSWDLAAARLGAVARSLKNAGLREDALVIRGLDQRAEGASGQVIRVIPGRRSPPH</sequence>
<gene>
    <name evidence="4" type="ORF">ENE74_01570</name>
</gene>
<evidence type="ECO:0000256" key="1">
    <source>
        <dbReference type="ARBA" id="ARBA00004370"/>
    </source>
</evidence>
<dbReference type="Gene3D" id="3.30.1330.60">
    <property type="entry name" value="OmpA-like domain"/>
    <property type="match status" value="1"/>
</dbReference>
<comment type="caution">
    <text evidence="4">The sequence shown here is derived from an EMBL/GenBank/DDBJ whole genome shotgun (WGS) entry which is preliminary data.</text>
</comment>
<dbReference type="GO" id="GO:0016020">
    <property type="term" value="C:membrane"/>
    <property type="evidence" value="ECO:0007669"/>
    <property type="project" value="UniProtKB-SubCell"/>
</dbReference>
<organism evidence="4 5">
    <name type="scientific">Sphingobium algorifonticola</name>
    <dbReference type="NCBI Taxonomy" id="2008318"/>
    <lineage>
        <taxon>Bacteria</taxon>
        <taxon>Pseudomonadati</taxon>
        <taxon>Pseudomonadota</taxon>
        <taxon>Alphaproteobacteria</taxon>
        <taxon>Sphingomonadales</taxon>
        <taxon>Sphingomonadaceae</taxon>
        <taxon>Sphingobium</taxon>
    </lineage>
</organism>
<evidence type="ECO:0000313" key="5">
    <source>
        <dbReference type="Proteomes" id="UP000282977"/>
    </source>
</evidence>
<keyword evidence="4" id="KW-0966">Cell projection</keyword>
<keyword evidence="5" id="KW-1185">Reference proteome</keyword>
<dbReference type="InterPro" id="IPR036737">
    <property type="entry name" value="OmpA-like_sf"/>
</dbReference>
<feature type="domain" description="Motility protein B-like N-terminal" evidence="3">
    <location>
        <begin position="9"/>
        <end position="48"/>
    </location>
</feature>
<protein>
    <submittedName>
        <fullName evidence="4">Flagellar motor protein</fullName>
    </submittedName>
</protein>
<dbReference type="Pfam" id="PF13677">
    <property type="entry name" value="MotB_plug"/>
    <property type="match status" value="1"/>
</dbReference>
<name>A0A437JBR3_9SPHN</name>
<evidence type="ECO:0000313" key="4">
    <source>
        <dbReference type="EMBL" id="RVT43348.1"/>
    </source>
</evidence>
<keyword evidence="4" id="KW-0969">Cilium</keyword>
<dbReference type="OrthoDB" id="7597149at2"/>
<comment type="subcellular location">
    <subcellularLocation>
        <location evidence="1">Membrane</location>
    </subcellularLocation>
</comment>
<proteinExistence type="predicted"/>
<dbReference type="Proteomes" id="UP000282977">
    <property type="component" value="Unassembled WGS sequence"/>
</dbReference>